<name>A0ABR9MV08_9MICO</name>
<sequence>MATETTRQTNRKVVEALERAARVADEAIASWAQVRDRLEDAWDASGLHKDLGEESWAVYTTMSASRGRILQRLDAERDGDKR</sequence>
<proteinExistence type="predicted"/>
<protein>
    <submittedName>
        <fullName evidence="1">Uncharacterized protein</fullName>
    </submittedName>
</protein>
<reference evidence="1 2" key="1">
    <citation type="submission" date="2020-10" db="EMBL/GenBank/DDBJ databases">
        <title>Myceligenerans pegani sp. nov., an endophytic actinomycete isolated from Peganum harmala L. in Xinjiang, China.</title>
        <authorList>
            <person name="Xin L."/>
        </authorList>
    </citation>
    <scope>NUCLEOTIDE SEQUENCE [LARGE SCALE GENOMIC DNA]</scope>
    <source>
        <strain evidence="1 2">TRM65318</strain>
    </source>
</reference>
<dbReference type="Proteomes" id="UP000625527">
    <property type="component" value="Unassembled WGS sequence"/>
</dbReference>
<gene>
    <name evidence="1" type="ORF">IHE71_03820</name>
</gene>
<dbReference type="EMBL" id="JADAQT010000051">
    <property type="protein sequence ID" value="MBE1874836.1"/>
    <property type="molecule type" value="Genomic_DNA"/>
</dbReference>
<evidence type="ECO:0000313" key="2">
    <source>
        <dbReference type="Proteomes" id="UP000625527"/>
    </source>
</evidence>
<evidence type="ECO:0000313" key="1">
    <source>
        <dbReference type="EMBL" id="MBE1874836.1"/>
    </source>
</evidence>
<comment type="caution">
    <text evidence="1">The sequence shown here is derived from an EMBL/GenBank/DDBJ whole genome shotgun (WGS) entry which is preliminary data.</text>
</comment>
<accession>A0ABR9MV08</accession>
<dbReference type="RefSeq" id="WP_192861419.1">
    <property type="nucleotide sequence ID" value="NZ_JADAQT010000051.1"/>
</dbReference>
<keyword evidence="2" id="KW-1185">Reference proteome</keyword>
<organism evidence="1 2">
    <name type="scientific">Myceligenerans pegani</name>
    <dbReference type="NCBI Taxonomy" id="2776917"/>
    <lineage>
        <taxon>Bacteria</taxon>
        <taxon>Bacillati</taxon>
        <taxon>Actinomycetota</taxon>
        <taxon>Actinomycetes</taxon>
        <taxon>Micrococcales</taxon>
        <taxon>Promicromonosporaceae</taxon>
        <taxon>Myceligenerans</taxon>
    </lineage>
</organism>